<dbReference type="InterPro" id="IPR009858">
    <property type="entry name" value="DUF1415"/>
</dbReference>
<dbReference type="Proteomes" id="UP000464178">
    <property type="component" value="Chromosome"/>
</dbReference>
<name>A0A6P2D1H3_9BACT</name>
<dbReference type="KEGG" id="gms:SOIL9_27410"/>
<keyword evidence="2" id="KW-1185">Reference proteome</keyword>
<gene>
    <name evidence="1" type="ORF">SOIL9_27410</name>
</gene>
<proteinExistence type="predicted"/>
<dbReference type="EMBL" id="LR593886">
    <property type="protein sequence ID" value="VTR94973.1"/>
    <property type="molecule type" value="Genomic_DNA"/>
</dbReference>
<evidence type="ECO:0000313" key="2">
    <source>
        <dbReference type="Proteomes" id="UP000464178"/>
    </source>
</evidence>
<dbReference type="RefSeq" id="WP_162669446.1">
    <property type="nucleotide sequence ID" value="NZ_LR593886.1"/>
</dbReference>
<evidence type="ECO:0008006" key="3">
    <source>
        <dbReference type="Google" id="ProtNLM"/>
    </source>
</evidence>
<organism evidence="1 2">
    <name type="scientific">Gemmata massiliana</name>
    <dbReference type="NCBI Taxonomy" id="1210884"/>
    <lineage>
        <taxon>Bacteria</taxon>
        <taxon>Pseudomonadati</taxon>
        <taxon>Planctomycetota</taxon>
        <taxon>Planctomycetia</taxon>
        <taxon>Gemmatales</taxon>
        <taxon>Gemmataceae</taxon>
        <taxon>Gemmata</taxon>
    </lineage>
</organism>
<protein>
    <recommendedName>
        <fullName evidence="3">DUF1415 domain-containing protein</fullName>
    </recommendedName>
</protein>
<dbReference type="Pfam" id="PF07209">
    <property type="entry name" value="DUF1415"/>
    <property type="match status" value="1"/>
</dbReference>
<sequence>MLTTETVIEQTRRWVSDVVIGLNLCPFARRVFDSGLIRFTVTDATDLDALRAALAHELRSLADTPAEQVETAILIHPHVLGDFLDYNDFVVETESLIEELDLTGVIQIAGFHPRYQFGGTRPNDVENYTNRSPFPMLHLLREGSITAVNDDPEKLLEIPRRNVETLRRMGKAQIQKLLDRITS</sequence>
<reference evidence="1 2" key="1">
    <citation type="submission" date="2019-05" db="EMBL/GenBank/DDBJ databases">
        <authorList>
            <consortium name="Science for Life Laboratories"/>
        </authorList>
    </citation>
    <scope>NUCLEOTIDE SEQUENCE [LARGE SCALE GENOMIC DNA]</scope>
    <source>
        <strain evidence="1">Soil9</strain>
    </source>
</reference>
<dbReference type="AlphaFoldDB" id="A0A6P2D1H3"/>
<evidence type="ECO:0000313" key="1">
    <source>
        <dbReference type="EMBL" id="VTR94973.1"/>
    </source>
</evidence>
<accession>A0A6P2D1H3</accession>